<evidence type="ECO:0000259" key="2">
    <source>
        <dbReference type="Pfam" id="PF25023"/>
    </source>
</evidence>
<sequence>TRYSYDQSGKLIETCRTNGSKEKRTYDAAGQLIRIQDSTAQGIMLQQFRLTYNEIGQIIQEEDKQYTYDKLRRLSSGAFKGRIVSYEYDLGGNLTLTRDSLEGNASSFRYTSDNRLHALGDYPVEMDADGNLLYKSNGESMASYEYDARNRLVKSGKARYTYNMLGNRTSMSWRGKTTQYVVDDLGELSRVLMELDEEGTPKAYYVYGLGLIGREDADGSYLSYHSDIRGSTTLLTDETGRVTDRYTYGIYGELEQHEGSTSQPFQYNGRDGVMTDPNGLYYMRARYYDPELKRFLNRDVILGDLTDGQTLNRYAYVNGDPVGYVDPLGLFKCEGLGETGTVWDSIKGTQPAYDGTVIPRSFEITVGNQNVWVHGNGTKHIYEEVAKKMKVPGIDPKYYSQLLLDDFSGTLQQVTKNGIKYDELITVGKWEFKLSPPRLDGQLPVVKHAQFNGWGN</sequence>
<dbReference type="InterPro" id="IPR056823">
    <property type="entry name" value="TEN-like_YD-shell"/>
</dbReference>
<proteinExistence type="predicted"/>
<dbReference type="Pfam" id="PF25023">
    <property type="entry name" value="TEN_YD-shell"/>
    <property type="match status" value="1"/>
</dbReference>
<dbReference type="Proteomes" id="UP001306950">
    <property type="component" value="Unassembled WGS sequence"/>
</dbReference>
<organism evidence="3 4">
    <name type="scientific">Paenibacillus haidiansis</name>
    <dbReference type="NCBI Taxonomy" id="1574488"/>
    <lineage>
        <taxon>Bacteria</taxon>
        <taxon>Bacillati</taxon>
        <taxon>Bacillota</taxon>
        <taxon>Bacilli</taxon>
        <taxon>Bacillales</taxon>
        <taxon>Paenibacillaceae</taxon>
        <taxon>Paenibacillus</taxon>
    </lineage>
</organism>
<evidence type="ECO:0000256" key="1">
    <source>
        <dbReference type="ARBA" id="ARBA00022737"/>
    </source>
</evidence>
<dbReference type="InterPro" id="IPR050708">
    <property type="entry name" value="T6SS_VgrG/RHS"/>
</dbReference>
<dbReference type="Gene3D" id="2.180.10.10">
    <property type="entry name" value="RHS repeat-associated core"/>
    <property type="match status" value="1"/>
</dbReference>
<keyword evidence="4" id="KW-1185">Reference proteome</keyword>
<dbReference type="NCBIfam" id="TIGR03696">
    <property type="entry name" value="Rhs_assc_core"/>
    <property type="match status" value="1"/>
</dbReference>
<accession>A0ABU7VUD2</accession>
<protein>
    <submittedName>
        <fullName evidence="3">RHS repeat-associated core domain-containing protein</fullName>
    </submittedName>
</protein>
<gene>
    <name evidence="3" type="ORF">V3851_16165</name>
</gene>
<evidence type="ECO:0000313" key="4">
    <source>
        <dbReference type="Proteomes" id="UP001306950"/>
    </source>
</evidence>
<dbReference type="InterPro" id="IPR022385">
    <property type="entry name" value="Rhs_assc_core"/>
</dbReference>
<keyword evidence="1" id="KW-0677">Repeat</keyword>
<dbReference type="PANTHER" id="PTHR32305:SF15">
    <property type="entry name" value="PROTEIN RHSA-RELATED"/>
    <property type="match status" value="1"/>
</dbReference>
<comment type="caution">
    <text evidence="3">The sequence shown here is derived from an EMBL/GenBank/DDBJ whole genome shotgun (WGS) entry which is preliminary data.</text>
</comment>
<feature type="domain" description="Teneurin-like YD-shell" evidence="2">
    <location>
        <begin position="61"/>
        <end position="322"/>
    </location>
</feature>
<dbReference type="PANTHER" id="PTHR32305">
    <property type="match status" value="1"/>
</dbReference>
<reference evidence="3 4" key="1">
    <citation type="submission" date="2024-02" db="EMBL/GenBank/DDBJ databases">
        <title>A nitrogen-fixing paenibacillus bacterium.</title>
        <authorList>
            <person name="Zhang W.L."/>
            <person name="Chen S.F."/>
        </authorList>
    </citation>
    <scope>NUCLEOTIDE SEQUENCE [LARGE SCALE GENOMIC DNA]</scope>
    <source>
        <strain evidence="3 4">M1</strain>
    </source>
</reference>
<dbReference type="EMBL" id="JAZHPZ010000007">
    <property type="protein sequence ID" value="MEF2967374.1"/>
    <property type="molecule type" value="Genomic_DNA"/>
</dbReference>
<evidence type="ECO:0000313" key="3">
    <source>
        <dbReference type="EMBL" id="MEF2967374.1"/>
    </source>
</evidence>
<dbReference type="RefSeq" id="WP_331847586.1">
    <property type="nucleotide sequence ID" value="NZ_JAZHPZ010000007.1"/>
</dbReference>
<name>A0ABU7VUD2_9BACL</name>
<feature type="non-terminal residue" evidence="3">
    <location>
        <position position="1"/>
    </location>
</feature>